<dbReference type="InterPro" id="IPR050465">
    <property type="entry name" value="UPF0194_transport"/>
</dbReference>
<dbReference type="Proteomes" id="UP001304419">
    <property type="component" value="Chromosome 1"/>
</dbReference>
<name>A0A8I2H8B4_9GAMM</name>
<gene>
    <name evidence="5" type="ORF">F9Y85_05310</name>
    <name evidence="6" type="ORF">R5H13_05775</name>
</gene>
<dbReference type="EMBL" id="WEIA01000002">
    <property type="protein sequence ID" value="NLR20745.1"/>
    <property type="molecule type" value="Genomic_DNA"/>
</dbReference>
<feature type="coiled-coil region" evidence="3">
    <location>
        <begin position="181"/>
        <end position="233"/>
    </location>
</feature>
<keyword evidence="4" id="KW-0472">Membrane</keyword>
<keyword evidence="4" id="KW-0812">Transmembrane</keyword>
<evidence type="ECO:0000313" key="7">
    <source>
        <dbReference type="Proteomes" id="UP000646877"/>
    </source>
</evidence>
<evidence type="ECO:0000313" key="5">
    <source>
        <dbReference type="EMBL" id="NLR20745.1"/>
    </source>
</evidence>
<accession>A0A8I2H8B4</accession>
<dbReference type="RefSeq" id="WP_130126633.1">
    <property type="nucleotide sequence ID" value="NZ_CBCSDF010000002.1"/>
</dbReference>
<dbReference type="EMBL" id="CP137578">
    <property type="protein sequence ID" value="WOX29772.1"/>
    <property type="molecule type" value="Genomic_DNA"/>
</dbReference>
<proteinExistence type="predicted"/>
<dbReference type="PANTHER" id="PTHR32347:SF23">
    <property type="entry name" value="BLL5650 PROTEIN"/>
    <property type="match status" value="1"/>
</dbReference>
<organism evidence="5 7">
    <name type="scientific">Pseudoalteromonas maricaloris</name>
    <dbReference type="NCBI Taxonomy" id="184924"/>
    <lineage>
        <taxon>Bacteria</taxon>
        <taxon>Pseudomonadati</taxon>
        <taxon>Pseudomonadota</taxon>
        <taxon>Gammaproteobacteria</taxon>
        <taxon>Alteromonadales</taxon>
        <taxon>Pseudoalteromonadaceae</taxon>
        <taxon>Pseudoalteromonas</taxon>
    </lineage>
</organism>
<evidence type="ECO:0000256" key="4">
    <source>
        <dbReference type="SAM" id="Phobius"/>
    </source>
</evidence>
<keyword evidence="8" id="KW-1185">Reference proteome</keyword>
<feature type="transmembrane region" description="Helical" evidence="4">
    <location>
        <begin position="18"/>
        <end position="35"/>
    </location>
</feature>
<sequence>MDIHTSLAKTAKKPFRRWWLLTTLIVLAAMGGWMVPHDQQIDAEMLKFATVQSGPIQFSVKGYGRLRSKISREITTSFAAQVETVLHLPGSRVEPDTVILQLTNPELTQQLHRERLVLARQKANVEALRLSQESERLVLKGQNTLLSSELENAKLREQAERQLITQGIVSSLDHQRSILTVAQLSERVKLAQQQLSQTSALHKQRIEIELELLKEYELSYQVALQAVEQLQVTAGISGMLQQVHVSQGQAITRGQALAVVGSERTLVADLLVPEREASEIILGQRALVDTFVGQVEAKVSRIVPIVQDGRIAIELTLLGELPSNARPLLTVEGQIFTAKKTAALSLIKPPRVTPQSHSQLFVLDKQNNMLIKKSFKFGKLAGNAIEVLEGGVSGEQVVVSEMSDYQHLEKITIKSLNR</sequence>
<dbReference type="PANTHER" id="PTHR32347">
    <property type="entry name" value="EFFLUX SYSTEM COMPONENT YKNX-RELATED"/>
    <property type="match status" value="1"/>
</dbReference>
<protein>
    <submittedName>
        <fullName evidence="5">HlyD family efflux transporter periplasmic adaptor subunit</fullName>
    </submittedName>
</protein>
<reference evidence="5" key="1">
    <citation type="submission" date="2019-10" db="EMBL/GenBank/DDBJ databases">
        <authorList>
            <person name="Paulsen S."/>
        </authorList>
    </citation>
    <scope>NUCLEOTIDE SEQUENCE</scope>
    <source>
        <strain evidence="5">LMG 19692</strain>
    </source>
</reference>
<evidence type="ECO:0000256" key="2">
    <source>
        <dbReference type="ARBA" id="ARBA00023054"/>
    </source>
</evidence>
<evidence type="ECO:0000313" key="6">
    <source>
        <dbReference type="EMBL" id="WOX29772.1"/>
    </source>
</evidence>
<evidence type="ECO:0000256" key="1">
    <source>
        <dbReference type="ARBA" id="ARBA00004196"/>
    </source>
</evidence>
<keyword evidence="4" id="KW-1133">Transmembrane helix</keyword>
<keyword evidence="2 3" id="KW-0175">Coiled coil</keyword>
<dbReference type="AlphaFoldDB" id="A0A8I2H8B4"/>
<comment type="subcellular location">
    <subcellularLocation>
        <location evidence="1">Cell envelope</location>
    </subcellularLocation>
</comment>
<dbReference type="Proteomes" id="UP000646877">
    <property type="component" value="Unassembled WGS sequence"/>
</dbReference>
<reference evidence="6 8" key="2">
    <citation type="submission" date="2023-10" db="EMBL/GenBank/DDBJ databases">
        <title>To unveil natural product biosynthetic capacity in Pseudoalteromonas.</title>
        <authorList>
            <person name="Wang J."/>
        </authorList>
    </citation>
    <scope>NUCLEOTIDE SEQUENCE [LARGE SCALE GENOMIC DNA]</scope>
    <source>
        <strain evidence="6 8">DSM 15914</strain>
    </source>
</reference>
<dbReference type="GO" id="GO:0030313">
    <property type="term" value="C:cell envelope"/>
    <property type="evidence" value="ECO:0007669"/>
    <property type="project" value="UniProtKB-SubCell"/>
</dbReference>
<evidence type="ECO:0000313" key="8">
    <source>
        <dbReference type="Proteomes" id="UP001304419"/>
    </source>
</evidence>
<evidence type="ECO:0000256" key="3">
    <source>
        <dbReference type="SAM" id="Coils"/>
    </source>
</evidence>